<protein>
    <recommendedName>
        <fullName evidence="3">F-box domain-containing protein</fullName>
    </recommendedName>
</protein>
<dbReference type="GeneID" id="36583326"/>
<sequence length="509" mass="57648">MGKQYVLDCIPGCQCSPLPFSLLYVSRSVSEEVMRILYSENTFTISRSDLWGLKPLRNLSTNALSCLRSITVRLNNCECVYGPSLRMQDCEGTEFPGLLPCHPLCRTLGIHDKPLQKRARQHAAILREWQQVVGRMAAHCRPGVLRLDLVCDTGDVLTAKVHLESLSSLPKVRACSIRLSQSPGWELSALARQTATQLLVGQSQEKAQDNKQRPYQLPPEILTSILHHSELVAPYDLEWRSDKGLVPFDCCKKCTATLDCCACSFYHGAYSSTCTCWRLPLSIFLVSHQVYDIAMSIFYQRNPFIILPQGGRLDDLGSCNMAMPALTSFLQRLPPHAIPLLRSLGVAFPPFKSLLASESHQLLVDWKNSLVSLSSQCNTKELALDLFMSDSMPFRGNEAYQRALRRNYKLFTKPLECLSGLYDLFIYLEWPEGSTSQSMVEYSNKLEKEIMGADYNSKARGKFIRLPQLWYDGECREGPVFTANGRQIWPRIYEKAAFDTFRTPSYTYI</sequence>
<dbReference type="InterPro" id="IPR038883">
    <property type="entry name" value="AN11006-like"/>
</dbReference>
<dbReference type="PANTHER" id="PTHR42085:SF2">
    <property type="entry name" value="F-BOX DOMAIN-CONTAINING PROTEIN"/>
    <property type="match status" value="1"/>
</dbReference>
<name>A0A2J6T302_9HELO</name>
<evidence type="ECO:0000313" key="2">
    <source>
        <dbReference type="Proteomes" id="UP000235371"/>
    </source>
</evidence>
<reference evidence="1 2" key="1">
    <citation type="submission" date="2016-04" db="EMBL/GenBank/DDBJ databases">
        <title>A degradative enzymes factory behind the ericoid mycorrhizal symbiosis.</title>
        <authorList>
            <consortium name="DOE Joint Genome Institute"/>
            <person name="Martino E."/>
            <person name="Morin E."/>
            <person name="Grelet G."/>
            <person name="Kuo A."/>
            <person name="Kohler A."/>
            <person name="Daghino S."/>
            <person name="Barry K."/>
            <person name="Choi C."/>
            <person name="Cichocki N."/>
            <person name="Clum A."/>
            <person name="Copeland A."/>
            <person name="Hainaut M."/>
            <person name="Haridas S."/>
            <person name="Labutti K."/>
            <person name="Lindquist E."/>
            <person name="Lipzen A."/>
            <person name="Khouja H.-R."/>
            <person name="Murat C."/>
            <person name="Ohm R."/>
            <person name="Olson A."/>
            <person name="Spatafora J."/>
            <person name="Veneault-Fourrey C."/>
            <person name="Henrissat B."/>
            <person name="Grigoriev I."/>
            <person name="Martin F."/>
            <person name="Perotto S."/>
        </authorList>
    </citation>
    <scope>NUCLEOTIDE SEQUENCE [LARGE SCALE GENOMIC DNA]</scope>
    <source>
        <strain evidence="1 2">E</strain>
    </source>
</reference>
<organism evidence="1 2">
    <name type="scientific">Hyaloscypha bicolor E</name>
    <dbReference type="NCBI Taxonomy" id="1095630"/>
    <lineage>
        <taxon>Eukaryota</taxon>
        <taxon>Fungi</taxon>
        <taxon>Dikarya</taxon>
        <taxon>Ascomycota</taxon>
        <taxon>Pezizomycotina</taxon>
        <taxon>Leotiomycetes</taxon>
        <taxon>Helotiales</taxon>
        <taxon>Hyaloscyphaceae</taxon>
        <taxon>Hyaloscypha</taxon>
        <taxon>Hyaloscypha bicolor</taxon>
    </lineage>
</organism>
<dbReference type="PANTHER" id="PTHR42085">
    <property type="entry name" value="F-BOX DOMAIN-CONTAINING PROTEIN"/>
    <property type="match status" value="1"/>
</dbReference>
<proteinExistence type="predicted"/>
<dbReference type="InParanoid" id="A0A2J6T302"/>
<dbReference type="AlphaFoldDB" id="A0A2J6T302"/>
<dbReference type="RefSeq" id="XP_024734207.1">
    <property type="nucleotide sequence ID" value="XM_024875246.1"/>
</dbReference>
<dbReference type="EMBL" id="KZ613847">
    <property type="protein sequence ID" value="PMD57303.1"/>
    <property type="molecule type" value="Genomic_DNA"/>
</dbReference>
<evidence type="ECO:0008006" key="3">
    <source>
        <dbReference type="Google" id="ProtNLM"/>
    </source>
</evidence>
<gene>
    <name evidence="1" type="ORF">K444DRAFT_534966</name>
</gene>
<accession>A0A2J6T302</accession>
<dbReference type="Proteomes" id="UP000235371">
    <property type="component" value="Unassembled WGS sequence"/>
</dbReference>
<dbReference type="OrthoDB" id="2099276at2759"/>
<keyword evidence="2" id="KW-1185">Reference proteome</keyword>
<evidence type="ECO:0000313" key="1">
    <source>
        <dbReference type="EMBL" id="PMD57303.1"/>
    </source>
</evidence>